<dbReference type="InterPro" id="IPR003594">
    <property type="entry name" value="HATPase_dom"/>
</dbReference>
<evidence type="ECO:0000256" key="10">
    <source>
        <dbReference type="SAM" id="Phobius"/>
    </source>
</evidence>
<dbReference type="InterPro" id="IPR035965">
    <property type="entry name" value="PAS-like_dom_sf"/>
</dbReference>
<evidence type="ECO:0000256" key="2">
    <source>
        <dbReference type="ARBA" id="ARBA00012438"/>
    </source>
</evidence>
<keyword evidence="13" id="KW-1185">Reference proteome</keyword>
<keyword evidence="3" id="KW-0597">Phosphoprotein</keyword>
<evidence type="ECO:0000313" key="13">
    <source>
        <dbReference type="Proteomes" id="UP000249522"/>
    </source>
</evidence>
<feature type="transmembrane region" description="Helical" evidence="10">
    <location>
        <begin position="12"/>
        <end position="31"/>
    </location>
</feature>
<keyword evidence="10" id="KW-1133">Transmembrane helix</keyword>
<feature type="transmembrane region" description="Helical" evidence="10">
    <location>
        <begin position="73"/>
        <end position="92"/>
    </location>
</feature>
<dbReference type="SUPFAM" id="SSF47384">
    <property type="entry name" value="Homodimeric domain of signal transducing histidine kinase"/>
    <property type="match status" value="1"/>
</dbReference>
<dbReference type="SUPFAM" id="SSF55874">
    <property type="entry name" value="ATPase domain of HSP90 chaperone/DNA topoisomerase II/histidine kinase"/>
    <property type="match status" value="1"/>
</dbReference>
<keyword evidence="9" id="KW-0902">Two-component regulatory system</keyword>
<keyword evidence="6" id="KW-0418">Kinase</keyword>
<feature type="transmembrane region" description="Helical" evidence="10">
    <location>
        <begin position="202"/>
        <end position="226"/>
    </location>
</feature>
<dbReference type="SMART" id="SM00388">
    <property type="entry name" value="HisKA"/>
    <property type="match status" value="1"/>
</dbReference>
<dbReference type="SMART" id="SM00091">
    <property type="entry name" value="PAS"/>
    <property type="match status" value="1"/>
</dbReference>
<dbReference type="Gene3D" id="3.30.450.20">
    <property type="entry name" value="PAS domain"/>
    <property type="match status" value="1"/>
</dbReference>
<dbReference type="Pfam" id="PF02518">
    <property type="entry name" value="HATPase_c"/>
    <property type="match status" value="1"/>
</dbReference>
<feature type="transmembrane region" description="Helical" evidence="10">
    <location>
        <begin position="134"/>
        <end position="155"/>
    </location>
</feature>
<evidence type="ECO:0000259" key="11">
    <source>
        <dbReference type="PROSITE" id="PS50109"/>
    </source>
</evidence>
<name>A0A2W1L985_9BACL</name>
<dbReference type="CDD" id="cd00082">
    <property type="entry name" value="HisKA"/>
    <property type="match status" value="1"/>
</dbReference>
<dbReference type="InterPro" id="IPR000014">
    <property type="entry name" value="PAS"/>
</dbReference>
<evidence type="ECO:0000256" key="7">
    <source>
        <dbReference type="ARBA" id="ARBA00022840"/>
    </source>
</evidence>
<dbReference type="InterPro" id="IPR004358">
    <property type="entry name" value="Sig_transdc_His_kin-like_C"/>
</dbReference>
<feature type="transmembrane region" description="Helical" evidence="10">
    <location>
        <begin position="104"/>
        <end position="122"/>
    </location>
</feature>
<dbReference type="Gene3D" id="3.30.565.10">
    <property type="entry name" value="Histidine kinase-like ATPase, C-terminal domain"/>
    <property type="match status" value="1"/>
</dbReference>
<dbReference type="PROSITE" id="PS50109">
    <property type="entry name" value="HIS_KIN"/>
    <property type="match status" value="1"/>
</dbReference>
<dbReference type="SUPFAM" id="SSF55785">
    <property type="entry name" value="PYP-like sensor domain (PAS domain)"/>
    <property type="match status" value="1"/>
</dbReference>
<dbReference type="InterPro" id="IPR036890">
    <property type="entry name" value="HATPase_C_sf"/>
</dbReference>
<evidence type="ECO:0000256" key="6">
    <source>
        <dbReference type="ARBA" id="ARBA00022777"/>
    </source>
</evidence>
<evidence type="ECO:0000313" key="12">
    <source>
        <dbReference type="EMBL" id="PZD95473.1"/>
    </source>
</evidence>
<comment type="caution">
    <text evidence="12">The sequence shown here is derived from an EMBL/GenBank/DDBJ whole genome shotgun (WGS) entry which is preliminary data.</text>
</comment>
<keyword evidence="8" id="KW-0749">Sporulation</keyword>
<dbReference type="PANTHER" id="PTHR43065:SF34">
    <property type="entry name" value="SPORULATION KINASE A"/>
    <property type="match status" value="1"/>
</dbReference>
<keyword evidence="10" id="KW-0812">Transmembrane</keyword>
<protein>
    <recommendedName>
        <fullName evidence="2">histidine kinase</fullName>
        <ecNumber evidence="2">2.7.13.3</ecNumber>
    </recommendedName>
</protein>
<dbReference type="GO" id="GO:0006355">
    <property type="term" value="P:regulation of DNA-templated transcription"/>
    <property type="evidence" value="ECO:0007669"/>
    <property type="project" value="InterPro"/>
</dbReference>
<sequence>MAGLFSSNQSLFVLISLMISIMSSYTMFHFISHYKSGMRERHYGMIGGAAVFGFGLTSMHFVGMLTWDYMISFGWHLGLIFILGAGFAYLAFIRLGGGGGLRRIMASLYVSAGALAIHYVNMISGPISRFHINMGLFLVSVLLILAGSWGAFYWFDRKEGNFKLVSAILLGSSAAGMILIGMEAATIEYRDILTTDKLNDMMMLLVTIIGFETLFVPLGSLAAWFMNRRFNVVDERYKLLVENSMDMIAIMRNGRWEYVNKAGLQMFEAQREEELINRSVFEFLHPAYHEQLRKQFAGLDSDYNEARVPEEQEWYTVTGKLLHTEVVKTLTTFGSKPAVQVIVRDISERKKNEELLINSEKLYVAGQLAAGIAHEIRNPLTSLKGFLQLMASGRASSSQYFEIMKSELTRIEAIVSEMLMLSKPQVYELAVKDIRSIVNDTVILLEAQAIMHGIVLEFKHDEFPLWVNGVENQIKQVIINIMKNAIEAMPDGGTITVSCFGEGDTVTVRVVDEGPGIPGEQLQKMGQPFYTTKDKGTGLGLMVSYKIVDNHKGMIRVDSHLGTGTTMDIIFPLVDRESAAGEAGFPDSSPKDHTYAG</sequence>
<dbReference type="Gene3D" id="1.10.287.130">
    <property type="match status" value="1"/>
</dbReference>
<feature type="transmembrane region" description="Helical" evidence="10">
    <location>
        <begin position="162"/>
        <end position="182"/>
    </location>
</feature>
<evidence type="ECO:0000256" key="3">
    <source>
        <dbReference type="ARBA" id="ARBA00022553"/>
    </source>
</evidence>
<evidence type="ECO:0000256" key="8">
    <source>
        <dbReference type="ARBA" id="ARBA00022969"/>
    </source>
</evidence>
<dbReference type="InterPro" id="IPR013767">
    <property type="entry name" value="PAS_fold"/>
</dbReference>
<keyword evidence="5" id="KW-0547">Nucleotide-binding</keyword>
<organism evidence="12 13">
    <name type="scientific">Paenibacillus sambharensis</name>
    <dbReference type="NCBI Taxonomy" id="1803190"/>
    <lineage>
        <taxon>Bacteria</taxon>
        <taxon>Bacillati</taxon>
        <taxon>Bacillota</taxon>
        <taxon>Bacilli</taxon>
        <taxon>Bacillales</taxon>
        <taxon>Paenibacillaceae</taxon>
        <taxon>Paenibacillus</taxon>
    </lineage>
</organism>
<accession>A0A2W1L985</accession>
<keyword evidence="7" id="KW-0067">ATP-binding</keyword>
<dbReference type="NCBIfam" id="TIGR00229">
    <property type="entry name" value="sensory_box"/>
    <property type="match status" value="1"/>
</dbReference>
<dbReference type="GO" id="GO:0030435">
    <property type="term" value="P:sporulation resulting in formation of a cellular spore"/>
    <property type="evidence" value="ECO:0007669"/>
    <property type="project" value="UniProtKB-KW"/>
</dbReference>
<dbReference type="PRINTS" id="PR00344">
    <property type="entry name" value="BCTRLSENSOR"/>
</dbReference>
<reference evidence="12 13" key="1">
    <citation type="submission" date="2018-06" db="EMBL/GenBank/DDBJ databases">
        <title>Paenibacillus imtechensis sp. nov.</title>
        <authorList>
            <person name="Pinnaka A.K."/>
            <person name="Singh H."/>
            <person name="Kaur M."/>
        </authorList>
    </citation>
    <scope>NUCLEOTIDE SEQUENCE [LARGE SCALE GENOMIC DNA]</scope>
    <source>
        <strain evidence="12 13">SMB1</strain>
    </source>
</reference>
<dbReference type="AlphaFoldDB" id="A0A2W1L985"/>
<dbReference type="CDD" id="cd00075">
    <property type="entry name" value="HATPase"/>
    <property type="match status" value="1"/>
</dbReference>
<gene>
    <name evidence="12" type="ORF">DNH61_13140</name>
</gene>
<feature type="transmembrane region" description="Helical" evidence="10">
    <location>
        <begin position="43"/>
        <end position="67"/>
    </location>
</feature>
<dbReference type="Pfam" id="PF00512">
    <property type="entry name" value="HisKA"/>
    <property type="match status" value="1"/>
</dbReference>
<dbReference type="Pfam" id="PF00989">
    <property type="entry name" value="PAS"/>
    <property type="match status" value="1"/>
</dbReference>
<dbReference type="CDD" id="cd00130">
    <property type="entry name" value="PAS"/>
    <property type="match status" value="1"/>
</dbReference>
<dbReference type="OrthoDB" id="9815750at2"/>
<evidence type="ECO:0000256" key="9">
    <source>
        <dbReference type="ARBA" id="ARBA00023012"/>
    </source>
</evidence>
<feature type="domain" description="Histidine kinase" evidence="11">
    <location>
        <begin position="371"/>
        <end position="575"/>
    </location>
</feature>
<proteinExistence type="predicted"/>
<dbReference type="EC" id="2.7.13.3" evidence="2"/>
<dbReference type="FunFam" id="1.10.287.130:FF:000040">
    <property type="entry name" value="PAS domain-containing sensor histidine kinase"/>
    <property type="match status" value="1"/>
</dbReference>
<dbReference type="GO" id="GO:0005524">
    <property type="term" value="F:ATP binding"/>
    <property type="evidence" value="ECO:0007669"/>
    <property type="project" value="UniProtKB-KW"/>
</dbReference>
<dbReference type="Proteomes" id="UP000249522">
    <property type="component" value="Unassembled WGS sequence"/>
</dbReference>
<evidence type="ECO:0000256" key="4">
    <source>
        <dbReference type="ARBA" id="ARBA00022679"/>
    </source>
</evidence>
<evidence type="ECO:0000256" key="5">
    <source>
        <dbReference type="ARBA" id="ARBA00022741"/>
    </source>
</evidence>
<dbReference type="InterPro" id="IPR005467">
    <property type="entry name" value="His_kinase_dom"/>
</dbReference>
<dbReference type="SMART" id="SM00387">
    <property type="entry name" value="HATPase_c"/>
    <property type="match status" value="1"/>
</dbReference>
<dbReference type="InterPro" id="IPR036097">
    <property type="entry name" value="HisK_dim/P_sf"/>
</dbReference>
<keyword evidence="10" id="KW-0472">Membrane</keyword>
<evidence type="ECO:0000256" key="1">
    <source>
        <dbReference type="ARBA" id="ARBA00000085"/>
    </source>
</evidence>
<dbReference type="EMBL" id="QKRB01000044">
    <property type="protein sequence ID" value="PZD95473.1"/>
    <property type="molecule type" value="Genomic_DNA"/>
</dbReference>
<dbReference type="GO" id="GO:0000155">
    <property type="term" value="F:phosphorelay sensor kinase activity"/>
    <property type="evidence" value="ECO:0007669"/>
    <property type="project" value="InterPro"/>
</dbReference>
<dbReference type="RefSeq" id="WP_111147103.1">
    <property type="nucleotide sequence ID" value="NZ_QKRB01000044.1"/>
</dbReference>
<dbReference type="PANTHER" id="PTHR43065">
    <property type="entry name" value="SENSOR HISTIDINE KINASE"/>
    <property type="match status" value="1"/>
</dbReference>
<comment type="catalytic activity">
    <reaction evidence="1">
        <text>ATP + protein L-histidine = ADP + protein N-phospho-L-histidine.</text>
        <dbReference type="EC" id="2.7.13.3"/>
    </reaction>
</comment>
<keyword evidence="4" id="KW-0808">Transferase</keyword>
<dbReference type="InterPro" id="IPR003661">
    <property type="entry name" value="HisK_dim/P_dom"/>
</dbReference>